<dbReference type="InParanoid" id="A0A482XVP3"/>
<comment type="caution">
    <text evidence="2">The sequence shown here is derived from an EMBL/GenBank/DDBJ whole genome shotgun (WGS) entry which is preliminary data.</text>
</comment>
<sequence>MKYIRFREVEKIEKRKIFQKEEEEKKKLKNYVIKDKNEKILRCKIRAAVRRTRRASLTTMTPPPHLPPPPLPPPPPLNGCQGTLRLRSMTNLSKSELLKE</sequence>
<accession>A0A482XVP3</accession>
<feature type="compositionally biased region" description="Pro residues" evidence="1">
    <location>
        <begin position="61"/>
        <end position="77"/>
    </location>
</feature>
<evidence type="ECO:0000313" key="3">
    <source>
        <dbReference type="Proteomes" id="UP000291343"/>
    </source>
</evidence>
<feature type="region of interest" description="Disordered" evidence="1">
    <location>
        <begin position="52"/>
        <end position="83"/>
    </location>
</feature>
<dbReference type="AlphaFoldDB" id="A0A482XVP3"/>
<gene>
    <name evidence="2" type="ORF">LSTR_LSTR010957</name>
</gene>
<name>A0A482XVP3_LAOST</name>
<keyword evidence="3" id="KW-1185">Reference proteome</keyword>
<organism evidence="2 3">
    <name type="scientific">Laodelphax striatellus</name>
    <name type="common">Small brown planthopper</name>
    <name type="synonym">Delphax striatella</name>
    <dbReference type="NCBI Taxonomy" id="195883"/>
    <lineage>
        <taxon>Eukaryota</taxon>
        <taxon>Metazoa</taxon>
        <taxon>Ecdysozoa</taxon>
        <taxon>Arthropoda</taxon>
        <taxon>Hexapoda</taxon>
        <taxon>Insecta</taxon>
        <taxon>Pterygota</taxon>
        <taxon>Neoptera</taxon>
        <taxon>Paraneoptera</taxon>
        <taxon>Hemiptera</taxon>
        <taxon>Auchenorrhyncha</taxon>
        <taxon>Fulgoroidea</taxon>
        <taxon>Delphacidae</taxon>
        <taxon>Criomorphinae</taxon>
        <taxon>Laodelphax</taxon>
    </lineage>
</organism>
<reference evidence="2 3" key="1">
    <citation type="journal article" date="2017" name="Gigascience">
        <title>Genome sequence of the small brown planthopper, Laodelphax striatellus.</title>
        <authorList>
            <person name="Zhu J."/>
            <person name="Jiang F."/>
            <person name="Wang X."/>
            <person name="Yang P."/>
            <person name="Bao Y."/>
            <person name="Zhao W."/>
            <person name="Wang W."/>
            <person name="Lu H."/>
            <person name="Wang Q."/>
            <person name="Cui N."/>
            <person name="Li J."/>
            <person name="Chen X."/>
            <person name="Luo L."/>
            <person name="Yu J."/>
            <person name="Kang L."/>
            <person name="Cui F."/>
        </authorList>
    </citation>
    <scope>NUCLEOTIDE SEQUENCE [LARGE SCALE GENOMIC DNA]</scope>
    <source>
        <strain evidence="2">Lst14</strain>
    </source>
</reference>
<dbReference type="EMBL" id="QKKF02000247">
    <property type="protein sequence ID" value="RZF49227.1"/>
    <property type="molecule type" value="Genomic_DNA"/>
</dbReference>
<dbReference type="Proteomes" id="UP000291343">
    <property type="component" value="Unassembled WGS sequence"/>
</dbReference>
<proteinExistence type="predicted"/>
<evidence type="ECO:0000256" key="1">
    <source>
        <dbReference type="SAM" id="MobiDB-lite"/>
    </source>
</evidence>
<dbReference type="SMR" id="A0A482XVP3"/>
<protein>
    <submittedName>
        <fullName evidence="2">Uncharacterized protein</fullName>
    </submittedName>
</protein>
<evidence type="ECO:0000313" key="2">
    <source>
        <dbReference type="EMBL" id="RZF49227.1"/>
    </source>
</evidence>